<evidence type="ECO:0000259" key="1">
    <source>
        <dbReference type="PROSITE" id="PS51671"/>
    </source>
</evidence>
<dbReference type="Proteomes" id="UP000187464">
    <property type="component" value="Chromosome I"/>
</dbReference>
<dbReference type="SUPFAM" id="SSF55021">
    <property type="entry name" value="ACT-like"/>
    <property type="match status" value="2"/>
</dbReference>
<dbReference type="STRING" id="1642647.PSM36_0961"/>
<dbReference type="RefSeq" id="WP_076929321.1">
    <property type="nucleotide sequence ID" value="NZ_LT605205.1"/>
</dbReference>
<feature type="domain" description="ACT" evidence="1">
    <location>
        <begin position="5"/>
        <end position="79"/>
    </location>
</feature>
<dbReference type="PANTHER" id="PTHR40099">
    <property type="entry name" value="ACETOLACTATE SYNTHASE, SMALL SUBUNIT"/>
    <property type="match status" value="1"/>
</dbReference>
<protein>
    <recommendedName>
        <fullName evidence="1">ACT domain-containing protein</fullName>
    </recommendedName>
</protein>
<dbReference type="Pfam" id="PF19571">
    <property type="entry name" value="ACT_8"/>
    <property type="match status" value="1"/>
</dbReference>
<reference evidence="3" key="1">
    <citation type="submission" date="2016-08" db="EMBL/GenBank/DDBJ databases">
        <authorList>
            <person name="Wibberg D."/>
        </authorList>
    </citation>
    <scope>NUCLEOTIDE SEQUENCE [LARGE SCALE GENOMIC DNA]</scope>
</reference>
<dbReference type="InterPro" id="IPR002912">
    <property type="entry name" value="ACT_dom"/>
</dbReference>
<dbReference type="CDD" id="cd04908">
    <property type="entry name" value="ACT_Bt0572_1"/>
    <property type="match status" value="1"/>
</dbReference>
<name>A0A1R3T5C6_9BACT</name>
<dbReference type="CDD" id="cd04882">
    <property type="entry name" value="ACT_Bt0572_2"/>
    <property type="match status" value="1"/>
</dbReference>
<proteinExistence type="predicted"/>
<organism evidence="2 3">
    <name type="scientific">Proteiniphilum saccharofermentans</name>
    <dbReference type="NCBI Taxonomy" id="1642647"/>
    <lineage>
        <taxon>Bacteria</taxon>
        <taxon>Pseudomonadati</taxon>
        <taxon>Bacteroidota</taxon>
        <taxon>Bacteroidia</taxon>
        <taxon>Bacteroidales</taxon>
        <taxon>Dysgonomonadaceae</taxon>
        <taxon>Proteiniphilum</taxon>
    </lineage>
</organism>
<dbReference type="InterPro" id="IPR045739">
    <property type="entry name" value="ACT_dom_pair"/>
</dbReference>
<dbReference type="AlphaFoldDB" id="A0A1R3T5C6"/>
<dbReference type="EMBL" id="LT605205">
    <property type="protein sequence ID" value="SCD19787.1"/>
    <property type="molecule type" value="Genomic_DNA"/>
</dbReference>
<sequence>MHIQQLSVFLEDRSGRLTGLTRILAEHDINITALNLAETTDYGIVRMVVGRPALAKEVLEKAGFSIGLTDVACVNIPDEPGSLYRVLKILTEENINVDYMYAFSNRDVALAVIRTADISGVTGILEKRGVKLLSQRDIYQL</sequence>
<gene>
    <name evidence="2" type="ORF">PSM36_0961</name>
</gene>
<dbReference type="KEGG" id="psac:PSM36_0961"/>
<dbReference type="Gene3D" id="3.30.2130.10">
    <property type="entry name" value="VC0802-like"/>
    <property type="match status" value="1"/>
</dbReference>
<keyword evidence="3" id="KW-1185">Reference proteome</keyword>
<evidence type="ECO:0000313" key="3">
    <source>
        <dbReference type="Proteomes" id="UP000187464"/>
    </source>
</evidence>
<dbReference type="PANTHER" id="PTHR40099:SF1">
    <property type="entry name" value="ACETOLACTATE SYNTHASE, SMALL SUBUNIT"/>
    <property type="match status" value="1"/>
</dbReference>
<dbReference type="InterPro" id="IPR045865">
    <property type="entry name" value="ACT-like_dom_sf"/>
</dbReference>
<dbReference type="PROSITE" id="PS51671">
    <property type="entry name" value="ACT"/>
    <property type="match status" value="1"/>
</dbReference>
<accession>A0A1R3T5C6</accession>
<evidence type="ECO:0000313" key="2">
    <source>
        <dbReference type="EMBL" id="SCD19787.1"/>
    </source>
</evidence>